<feature type="compositionally biased region" description="Basic and acidic residues" evidence="9">
    <location>
        <begin position="310"/>
        <end position="329"/>
    </location>
</feature>
<feature type="domain" description="GIY-YIG" evidence="10">
    <location>
        <begin position="17"/>
        <end position="99"/>
    </location>
</feature>
<dbReference type="InterPro" id="IPR000305">
    <property type="entry name" value="GIY-YIG_endonuc"/>
</dbReference>
<feature type="compositionally biased region" description="Low complexity" evidence="9">
    <location>
        <begin position="507"/>
        <end position="519"/>
    </location>
</feature>
<comment type="subcellular location">
    <subcellularLocation>
        <location evidence="8">Nucleus</location>
    </subcellularLocation>
</comment>
<evidence type="ECO:0000313" key="11">
    <source>
        <dbReference type="EMBL" id="CAL1710048.1"/>
    </source>
</evidence>
<proteinExistence type="inferred from homology"/>
<keyword evidence="6 8" id="KW-0234">DNA repair</keyword>
<dbReference type="HAMAP" id="MF_03100">
    <property type="entry name" value="Endonuc_su_Slx1"/>
    <property type="match status" value="1"/>
</dbReference>
<dbReference type="EMBL" id="OZ037948">
    <property type="protein sequence ID" value="CAL1710048.1"/>
    <property type="molecule type" value="Genomic_DNA"/>
</dbReference>
<evidence type="ECO:0000256" key="7">
    <source>
        <dbReference type="ARBA" id="ARBA00023242"/>
    </source>
</evidence>
<feature type="compositionally biased region" description="Acidic residues" evidence="9">
    <location>
        <begin position="297"/>
        <end position="309"/>
    </location>
</feature>
<comment type="similarity">
    <text evidence="8">Belongs to the SLX1 family.</text>
</comment>
<keyword evidence="1 8" id="KW-0540">Nuclease</keyword>
<comment type="caution">
    <text evidence="8">Lacks conserved residue(s) required for the propagation of feature annotation.</text>
</comment>
<feature type="region of interest" description="Disordered" evidence="9">
    <location>
        <begin position="481"/>
        <end position="532"/>
    </location>
</feature>
<dbReference type="CDD" id="cd10455">
    <property type="entry name" value="GIY-YIG_SLX1"/>
    <property type="match status" value="1"/>
</dbReference>
<dbReference type="Pfam" id="PF21202">
    <property type="entry name" value="SLX1_C"/>
    <property type="match status" value="1"/>
</dbReference>
<comment type="cofactor">
    <cofactor evidence="8">
        <name>a divalent metal cation</name>
        <dbReference type="ChEBI" id="CHEBI:60240"/>
    </cofactor>
</comment>
<evidence type="ECO:0000256" key="8">
    <source>
        <dbReference type="HAMAP-Rule" id="MF_03100"/>
    </source>
</evidence>
<dbReference type="Gene3D" id="3.30.40.10">
    <property type="entry name" value="Zinc/RING finger domain, C3HC4 (zinc finger)"/>
    <property type="match status" value="1"/>
</dbReference>
<feature type="compositionally biased region" description="Basic residues" evidence="9">
    <location>
        <begin position="354"/>
        <end position="371"/>
    </location>
</feature>
<evidence type="ECO:0000256" key="5">
    <source>
        <dbReference type="ARBA" id="ARBA00023172"/>
    </source>
</evidence>
<keyword evidence="5 8" id="KW-0233">DNA recombination</keyword>
<protein>
    <recommendedName>
        <fullName evidence="10">GIY-YIG domain-containing protein</fullName>
    </recommendedName>
</protein>
<evidence type="ECO:0000259" key="10">
    <source>
        <dbReference type="PROSITE" id="PS50164"/>
    </source>
</evidence>
<keyword evidence="4 8" id="KW-0378">Hydrolase</keyword>
<keyword evidence="12" id="KW-1185">Reference proteome</keyword>
<comment type="subunit">
    <text evidence="8">Forms a heterodimer with SLX4.</text>
</comment>
<dbReference type="Gene3D" id="3.40.1440.10">
    <property type="entry name" value="GIY-YIG endonuclease"/>
    <property type="match status" value="1"/>
</dbReference>
<feature type="region of interest" description="Disordered" evidence="9">
    <location>
        <begin position="295"/>
        <end position="443"/>
    </location>
</feature>
<evidence type="ECO:0000256" key="9">
    <source>
        <dbReference type="SAM" id="MobiDB-lite"/>
    </source>
</evidence>
<evidence type="ECO:0000256" key="6">
    <source>
        <dbReference type="ARBA" id="ARBA00023204"/>
    </source>
</evidence>
<accession>A0ABP1DSF7</accession>
<gene>
    <name evidence="11" type="ORF">GFSPODELE1_LOCUS7628</name>
</gene>
<comment type="function">
    <text evidence="8">Catalytic subunit of the SLX1-SLX4 structure-specific endonuclease that resolves DNA secondary structures generated during DNA repair and recombination. Has endonuclease activity towards branched DNA substrates, introducing single-strand cuts in duplex DNA close to junctions with ss-DNA.</text>
</comment>
<dbReference type="InterPro" id="IPR027520">
    <property type="entry name" value="Slx1"/>
</dbReference>
<evidence type="ECO:0000256" key="1">
    <source>
        <dbReference type="ARBA" id="ARBA00022722"/>
    </source>
</evidence>
<dbReference type="InterPro" id="IPR035901">
    <property type="entry name" value="GIY-YIG_endonuc_sf"/>
</dbReference>
<feature type="compositionally biased region" description="Basic and acidic residues" evidence="9">
    <location>
        <begin position="428"/>
        <end position="440"/>
    </location>
</feature>
<dbReference type="PANTHER" id="PTHR20208">
    <property type="entry name" value="STRUCTURE-SPECIFIC ENDONUCLEASE SUBUNIT SLX1"/>
    <property type="match status" value="1"/>
</dbReference>
<dbReference type="PROSITE" id="PS50164">
    <property type="entry name" value="GIY_YIG"/>
    <property type="match status" value="1"/>
</dbReference>
<sequence>MASRNARSSLTEHCFPAFYACYLLKSVRTPRSTATYIGSTPSPPRRIRQHNGEITQGAWKTKHNRPWVMQMIVHGFPSKLAALQFEWAWQHPYISRHLKDGDGKAVFSRDRRNKYLKNNVQIACSMVASHPYNTWPLHVKLFTEEAAKAWFEVTKDSNVSIPLGLSVSTELEGVHGRSGKIGSGRTDPINVTDESFTSEHLKKASSRALVGGSLRCSICDNPIDSFSGDPLNHALCPSSGCMAVSHLRCLADDFLKSSTSAIVDIIPRGGTCRECHSYVLWGDVIRGCYRRAKDDATAVEDPDTEEENERQDLIHEHSDASNASERHLIEGTGKTPKKRAKLASVSPALARPSKTAKTKPTVKKPALKKKLSSAPMASREQSSAGEEFFNLNAISSDDESDGVPLAPSAPKNSLQVPRAKSKGSSLSDKARGKQRQKSDIPRAIPLVAARQMNAAKRGHTYLMDVPGEVDFFALEDGMRDSSKISPDRVLMPPEDPENPEKPGDLEAALSSLSMSSPAPSDKEDNDIIIISE</sequence>
<keyword evidence="3 8" id="KW-0227">DNA damage</keyword>
<evidence type="ECO:0000313" key="12">
    <source>
        <dbReference type="Proteomes" id="UP001497453"/>
    </source>
</evidence>
<keyword evidence="7 8" id="KW-0539">Nucleus</keyword>
<reference evidence="12" key="1">
    <citation type="submission" date="2024-04" db="EMBL/GenBank/DDBJ databases">
        <authorList>
            <person name="Shaw F."/>
            <person name="Minotto A."/>
        </authorList>
    </citation>
    <scope>NUCLEOTIDE SEQUENCE [LARGE SCALE GENOMIC DNA]</scope>
</reference>
<dbReference type="InterPro" id="IPR048749">
    <property type="entry name" value="SLX1_C"/>
</dbReference>
<dbReference type="InterPro" id="IPR050381">
    <property type="entry name" value="SLX1_endonuclease"/>
</dbReference>
<organism evidence="11 12">
    <name type="scientific">Somion occarium</name>
    <dbReference type="NCBI Taxonomy" id="3059160"/>
    <lineage>
        <taxon>Eukaryota</taxon>
        <taxon>Fungi</taxon>
        <taxon>Dikarya</taxon>
        <taxon>Basidiomycota</taxon>
        <taxon>Agaricomycotina</taxon>
        <taxon>Agaricomycetes</taxon>
        <taxon>Polyporales</taxon>
        <taxon>Cerrenaceae</taxon>
        <taxon>Somion</taxon>
    </lineage>
</organism>
<evidence type="ECO:0000256" key="4">
    <source>
        <dbReference type="ARBA" id="ARBA00022801"/>
    </source>
</evidence>
<evidence type="ECO:0000256" key="2">
    <source>
        <dbReference type="ARBA" id="ARBA00022759"/>
    </source>
</evidence>
<name>A0ABP1DSF7_9APHY</name>
<keyword evidence="2 8" id="KW-0255">Endonuclease</keyword>
<dbReference type="PANTHER" id="PTHR20208:SF10">
    <property type="entry name" value="STRUCTURE-SPECIFIC ENDONUCLEASE SUBUNIT SLX1"/>
    <property type="match status" value="1"/>
</dbReference>
<dbReference type="InterPro" id="IPR013083">
    <property type="entry name" value="Znf_RING/FYVE/PHD"/>
</dbReference>
<dbReference type="Pfam" id="PF01541">
    <property type="entry name" value="GIY-YIG"/>
    <property type="match status" value="1"/>
</dbReference>
<dbReference type="Proteomes" id="UP001497453">
    <property type="component" value="Chromosome 5"/>
</dbReference>
<evidence type="ECO:0000256" key="3">
    <source>
        <dbReference type="ARBA" id="ARBA00022763"/>
    </source>
</evidence>